<reference evidence="2 3" key="1">
    <citation type="submission" date="2014-07" db="EMBL/GenBank/DDBJ databases">
        <title>Methanogenic archaea and the global carbon cycle.</title>
        <authorList>
            <person name="Henriksen J.R."/>
            <person name="Luke J."/>
            <person name="Reinhart S."/>
            <person name="Benedict M.N."/>
            <person name="Youngblut N.D."/>
            <person name="Metcalf M.E."/>
            <person name="Whitaker R.J."/>
            <person name="Metcalf W.W."/>
        </authorList>
    </citation>
    <scope>NUCLEOTIDE SEQUENCE [LARGE SCALE GENOMIC DNA]</scope>
    <source>
        <strain evidence="2 3">WWM610</strain>
    </source>
</reference>
<dbReference type="EMBL" id="CP009509">
    <property type="protein sequence ID" value="AKB41625.1"/>
    <property type="molecule type" value="Genomic_DNA"/>
</dbReference>
<keyword evidence="1" id="KW-0472">Membrane</keyword>
<accession>A0A0E3PZZ4</accession>
<evidence type="ECO:0000313" key="2">
    <source>
        <dbReference type="EMBL" id="AKB41625.1"/>
    </source>
</evidence>
<evidence type="ECO:0000256" key="1">
    <source>
        <dbReference type="SAM" id="Phobius"/>
    </source>
</evidence>
<dbReference type="Proteomes" id="UP000033058">
    <property type="component" value="Chromosome"/>
</dbReference>
<proteinExistence type="predicted"/>
<organism evidence="2 3">
    <name type="scientific">Methanosarcina mazei WWM610</name>
    <dbReference type="NCBI Taxonomy" id="1434117"/>
    <lineage>
        <taxon>Archaea</taxon>
        <taxon>Methanobacteriati</taxon>
        <taxon>Methanobacteriota</taxon>
        <taxon>Stenosarchaea group</taxon>
        <taxon>Methanomicrobia</taxon>
        <taxon>Methanosarcinales</taxon>
        <taxon>Methanosarcinaceae</taxon>
        <taxon>Methanosarcina</taxon>
    </lineage>
</organism>
<dbReference type="AlphaFoldDB" id="A0A0E3PZZ4"/>
<sequence>MPSGKKAIPGLIFLLFAVLIILYFQTATDEKIIYEENFEDRSGIEGGFLGCEDSTLYLDTQNPAQTGEGVWNKNISLSPGKISWNWEGQDTDNFSLWLKVSFSDHKSIYYVAAGSRNPRSEGEFYRDEENRRRFSPSVVISGIPMGLVERDIITDYTGYCGPAENIKIVKMSAGFVDNSTDHTNLLKISDLKIHGNA</sequence>
<dbReference type="HOGENOM" id="CLU_1405970_0_0_2"/>
<dbReference type="RefSeq" id="WP_048052980.1">
    <property type="nucleotide sequence ID" value="NZ_CP009509.1"/>
</dbReference>
<protein>
    <submittedName>
        <fullName evidence="2">Uncharacterized protein</fullName>
    </submittedName>
</protein>
<name>A0A0E3PZZ4_METMZ</name>
<feature type="transmembrane region" description="Helical" evidence="1">
    <location>
        <begin position="7"/>
        <end position="24"/>
    </location>
</feature>
<keyword evidence="1" id="KW-0812">Transmembrane</keyword>
<dbReference type="GeneID" id="24852404"/>
<gene>
    <name evidence="2" type="ORF">MSMAW_2634</name>
</gene>
<dbReference type="PATRIC" id="fig|1434117.4.peg.3349"/>
<evidence type="ECO:0000313" key="3">
    <source>
        <dbReference type="Proteomes" id="UP000033058"/>
    </source>
</evidence>
<keyword evidence="1" id="KW-1133">Transmembrane helix</keyword>